<dbReference type="EMBL" id="KC595276">
    <property type="protein sequence ID" value="AGK84780.1"/>
    <property type="molecule type" value="Genomic_DNA"/>
</dbReference>
<gene>
    <name evidence="1" type="ORF">metaSSY_00260</name>
</gene>
<evidence type="ECO:0000313" key="1">
    <source>
        <dbReference type="EMBL" id="AGK84780.1"/>
    </source>
</evidence>
<proteinExistence type="predicted"/>
<name>R4JG96_9BACT</name>
<sequence length="164" mass="17700">MAYQSGAAITKNLTYQWEKMGASGWEVLTGKTTQTLTVAEADINTYGEYRVTVFRDGAEIGKDIQGVMDASDPYDIDPHPSPEDEAITEDTSGNGQVTYTPVVVKRGTNTKALNTLFYFVIKDAAGVYLNSQNDRETAKASCAVTRAHCMQAGGDVSITITAQD</sequence>
<reference evidence="1" key="1">
    <citation type="journal article" date="2013" name="Appl. Environ. Microbiol.">
        <title>Functional screening of a metagenomic library reveals operons responsible for enhanced intestinal colonization by gut commensal microbes.</title>
        <authorList>
            <person name="Yoon M.Y."/>
            <person name="Lee K.M."/>
            <person name="Yoon Y."/>
            <person name="Go J."/>
            <person name="Park Y."/>
            <person name="Cho Y.J."/>
            <person name="Tannock G.W."/>
            <person name="Yoon S.S."/>
        </authorList>
    </citation>
    <scope>NUCLEOTIDE SEQUENCE</scope>
</reference>
<dbReference type="InterPro" id="IPR013783">
    <property type="entry name" value="Ig-like_fold"/>
</dbReference>
<dbReference type="Gene3D" id="2.60.40.10">
    <property type="entry name" value="Immunoglobulins"/>
    <property type="match status" value="1"/>
</dbReference>
<accession>R4JG96</accession>
<evidence type="ECO:0008006" key="2">
    <source>
        <dbReference type="Google" id="ProtNLM"/>
    </source>
</evidence>
<dbReference type="AlphaFoldDB" id="R4JG96"/>
<organism evidence="1">
    <name type="scientific">uncultured bacterium BAC10G6</name>
    <dbReference type="NCBI Taxonomy" id="1329522"/>
    <lineage>
        <taxon>Bacteria</taxon>
        <taxon>environmental samples</taxon>
    </lineage>
</organism>
<protein>
    <recommendedName>
        <fullName evidence="2">Ig-like domain-containing protein</fullName>
    </recommendedName>
</protein>